<dbReference type="PANTHER" id="PTHR43327:SF10">
    <property type="entry name" value="STOMATIN-LIKE PROTEIN 2, MITOCHONDRIAL"/>
    <property type="match status" value="1"/>
</dbReference>
<dbReference type="InterPro" id="IPR018080">
    <property type="entry name" value="Band_7/stomatin-like_CS"/>
</dbReference>
<keyword evidence="3" id="KW-0812">Transmembrane</keyword>
<protein>
    <submittedName>
        <fullName evidence="8">Membrane protease subunit, stomatin/prohibitin-like protein</fullName>
    </submittedName>
</protein>
<keyword evidence="9" id="KW-1185">Reference proteome</keyword>
<dbReference type="InterPro" id="IPR001107">
    <property type="entry name" value="Band_7"/>
</dbReference>
<dbReference type="EMBL" id="ASSJ01000004">
    <property type="protein sequence ID" value="ERN42978.1"/>
    <property type="molecule type" value="Genomic_DNA"/>
</dbReference>
<dbReference type="GO" id="GO:0006508">
    <property type="term" value="P:proteolysis"/>
    <property type="evidence" value="ECO:0007669"/>
    <property type="project" value="UniProtKB-KW"/>
</dbReference>
<dbReference type="Pfam" id="PF01145">
    <property type="entry name" value="Band_7"/>
    <property type="match status" value="1"/>
</dbReference>
<keyword evidence="5" id="KW-0472">Membrane</keyword>
<sequence>MGQILILFALLAGGTALSGIRIIRTQNEALVEFLGNYDRKLKPGLRFVKPLVETIAYHETTRERVIDIPPQRCVTRDNVSLEADAVVYWRIVDMEKAYYRVEDLNRAIENLVLTQIRSEIGKLELDQTFTARTEINEILLRELDISTDPWGVKVTRVELRDINPSKAVLDSMELQMAAERKKRAAILTSEGDREAAINSAKGRAESEVLNAEASKKAVILAAEAEREEQILTAKATAEAIQIVTEQLRGDPNAREALQFLLAQSYLETGRAIGSSDSSKVMFMDPRGIVSTLEGVRAVLGDSDPGREMTGDNPPSNLGCPPVPPAPPDFRSRI</sequence>
<dbReference type="InterPro" id="IPR001972">
    <property type="entry name" value="Stomatin_HflK_fam"/>
</dbReference>
<evidence type="ECO:0000256" key="1">
    <source>
        <dbReference type="ARBA" id="ARBA00004167"/>
    </source>
</evidence>
<dbReference type="AlphaFoldDB" id="U5DEQ1"/>
<evidence type="ECO:0000259" key="7">
    <source>
        <dbReference type="SMART" id="SM00244"/>
    </source>
</evidence>
<reference evidence="8 9" key="1">
    <citation type="submission" date="2013-05" db="EMBL/GenBank/DDBJ databases">
        <title>Draft genome sequence of Rubidibacter lacunae KORDI 51-2.</title>
        <authorList>
            <person name="Choi D.H."/>
            <person name="Noh J.H."/>
            <person name="Kwon K.-K."/>
            <person name="Lee J.-H."/>
            <person name="Ryu J.-Y."/>
        </authorList>
    </citation>
    <scope>NUCLEOTIDE SEQUENCE [LARGE SCALE GENOMIC DNA]</scope>
    <source>
        <strain evidence="8 9">KORDI 51-2</strain>
    </source>
</reference>
<evidence type="ECO:0000313" key="8">
    <source>
        <dbReference type="EMBL" id="ERN42978.1"/>
    </source>
</evidence>
<dbReference type="PATRIC" id="fig|582515.4.peg.329"/>
<comment type="caution">
    <text evidence="8">The sequence shown here is derived from an EMBL/GenBank/DDBJ whole genome shotgun (WGS) entry which is preliminary data.</text>
</comment>
<dbReference type="GO" id="GO:0005886">
    <property type="term" value="C:plasma membrane"/>
    <property type="evidence" value="ECO:0007669"/>
    <property type="project" value="UniProtKB-ARBA"/>
</dbReference>
<dbReference type="InterPro" id="IPR050710">
    <property type="entry name" value="Band7/mec-2_domain"/>
</dbReference>
<dbReference type="RefSeq" id="WP_022604028.1">
    <property type="nucleotide sequence ID" value="NZ_ASSJ01000004.1"/>
</dbReference>
<dbReference type="Gene3D" id="3.30.479.30">
    <property type="entry name" value="Band 7 domain"/>
    <property type="match status" value="1"/>
</dbReference>
<evidence type="ECO:0000256" key="6">
    <source>
        <dbReference type="SAM" id="MobiDB-lite"/>
    </source>
</evidence>
<evidence type="ECO:0000256" key="4">
    <source>
        <dbReference type="ARBA" id="ARBA00022989"/>
    </source>
</evidence>
<dbReference type="GO" id="GO:0098552">
    <property type="term" value="C:side of membrane"/>
    <property type="evidence" value="ECO:0007669"/>
    <property type="project" value="UniProtKB-ARBA"/>
</dbReference>
<dbReference type="STRING" id="582515.KR51_00002880"/>
<feature type="region of interest" description="Disordered" evidence="6">
    <location>
        <begin position="299"/>
        <end position="333"/>
    </location>
</feature>
<dbReference type="eggNOG" id="COG0330">
    <property type="taxonomic scope" value="Bacteria"/>
</dbReference>
<keyword evidence="8" id="KW-0378">Hydrolase</keyword>
<proteinExistence type="inferred from homology"/>
<dbReference type="OrthoDB" id="9809197at2"/>
<comment type="subcellular location">
    <subcellularLocation>
        <location evidence="1">Membrane</location>
        <topology evidence="1">Single-pass membrane protein</topology>
    </subcellularLocation>
</comment>
<dbReference type="PANTHER" id="PTHR43327">
    <property type="entry name" value="STOMATIN-LIKE PROTEIN 2, MITOCHONDRIAL"/>
    <property type="match status" value="1"/>
</dbReference>
<dbReference type="SUPFAM" id="SSF117892">
    <property type="entry name" value="Band 7/SPFH domain"/>
    <property type="match status" value="1"/>
</dbReference>
<dbReference type="InterPro" id="IPR036013">
    <property type="entry name" value="Band_7/SPFH_dom_sf"/>
</dbReference>
<accession>U5DEQ1</accession>
<feature type="domain" description="Band 7" evidence="7">
    <location>
        <begin position="18"/>
        <end position="176"/>
    </location>
</feature>
<dbReference type="SMART" id="SM00244">
    <property type="entry name" value="PHB"/>
    <property type="match status" value="1"/>
</dbReference>
<evidence type="ECO:0000256" key="3">
    <source>
        <dbReference type="ARBA" id="ARBA00022692"/>
    </source>
</evidence>
<organism evidence="8 9">
    <name type="scientific">Rubidibacter lacunae KORDI 51-2</name>
    <dbReference type="NCBI Taxonomy" id="582515"/>
    <lineage>
        <taxon>Bacteria</taxon>
        <taxon>Bacillati</taxon>
        <taxon>Cyanobacteriota</taxon>
        <taxon>Cyanophyceae</taxon>
        <taxon>Oscillatoriophycideae</taxon>
        <taxon>Chroococcales</taxon>
        <taxon>Aphanothecaceae</taxon>
        <taxon>Rubidibacter</taxon>
    </lineage>
</organism>
<name>U5DEQ1_9CHRO</name>
<dbReference type="CDD" id="cd08829">
    <property type="entry name" value="SPFH_paraslipin"/>
    <property type="match status" value="1"/>
</dbReference>
<evidence type="ECO:0000313" key="9">
    <source>
        <dbReference type="Proteomes" id="UP000016960"/>
    </source>
</evidence>
<dbReference type="PROSITE" id="PS01270">
    <property type="entry name" value="BAND_7"/>
    <property type="match status" value="1"/>
</dbReference>
<keyword evidence="4" id="KW-1133">Transmembrane helix</keyword>
<comment type="similarity">
    <text evidence="2">Belongs to the band 7/mec-2 family.</text>
</comment>
<gene>
    <name evidence="8" type="ORF">KR51_00002880</name>
</gene>
<evidence type="ECO:0000256" key="2">
    <source>
        <dbReference type="ARBA" id="ARBA00008164"/>
    </source>
</evidence>
<dbReference type="InParanoid" id="U5DEQ1"/>
<keyword evidence="8" id="KW-0645">Protease</keyword>
<evidence type="ECO:0000256" key="5">
    <source>
        <dbReference type="ARBA" id="ARBA00023136"/>
    </source>
</evidence>
<dbReference type="Proteomes" id="UP000016960">
    <property type="component" value="Unassembled WGS sequence"/>
</dbReference>
<dbReference type="PRINTS" id="PR00721">
    <property type="entry name" value="STOMATIN"/>
</dbReference>
<dbReference type="FunFam" id="3.30.479.30:FF:000004">
    <property type="entry name" value="Putative membrane protease family, stomatin"/>
    <property type="match status" value="1"/>
</dbReference>
<dbReference type="GO" id="GO:0008233">
    <property type="term" value="F:peptidase activity"/>
    <property type="evidence" value="ECO:0007669"/>
    <property type="project" value="UniProtKB-KW"/>
</dbReference>